<dbReference type="EMBL" id="VLKR01000049">
    <property type="protein sequence ID" value="TWI14889.1"/>
    <property type="molecule type" value="Genomic_DNA"/>
</dbReference>
<evidence type="ECO:0000313" key="2">
    <source>
        <dbReference type="Proteomes" id="UP000315908"/>
    </source>
</evidence>
<evidence type="ECO:0000313" key="1">
    <source>
        <dbReference type="EMBL" id="TWI14889.1"/>
    </source>
</evidence>
<dbReference type="Proteomes" id="UP000315908">
    <property type="component" value="Unassembled WGS sequence"/>
</dbReference>
<sequence length="69" mass="8169">MKNIVLKLTDQDIKFKALFGTLWGYSMKITVLFNPIFLVFQNYQQIAEPALIYFHFFRDIPAPNPFKIL</sequence>
<protein>
    <submittedName>
        <fullName evidence="1">Uncharacterized protein</fullName>
    </submittedName>
</protein>
<gene>
    <name evidence="1" type="ORF">IQ31_05308</name>
</gene>
<comment type="caution">
    <text evidence="1">The sequence shown here is derived from an EMBL/GenBank/DDBJ whole genome shotgun (WGS) entry which is preliminary data.</text>
</comment>
<dbReference type="AlphaFoldDB" id="A0A562M4N7"/>
<accession>A0A562M4N7</accession>
<organism evidence="1 2">
    <name type="scientific">Sphingobacterium siyangense</name>
    <dbReference type="NCBI Taxonomy" id="459529"/>
    <lineage>
        <taxon>Bacteria</taxon>
        <taxon>Pseudomonadati</taxon>
        <taxon>Bacteroidota</taxon>
        <taxon>Sphingobacteriia</taxon>
        <taxon>Sphingobacteriales</taxon>
        <taxon>Sphingobacteriaceae</taxon>
        <taxon>Sphingobacterium</taxon>
    </lineage>
</organism>
<reference evidence="1 2" key="1">
    <citation type="journal article" date="2015" name="Stand. Genomic Sci.">
        <title>Genomic Encyclopedia of Bacterial and Archaeal Type Strains, Phase III: the genomes of soil and plant-associated and newly described type strains.</title>
        <authorList>
            <person name="Whitman W.B."/>
            <person name="Woyke T."/>
            <person name="Klenk H.P."/>
            <person name="Zhou Y."/>
            <person name="Lilburn T.G."/>
            <person name="Beck B.J."/>
            <person name="De Vos P."/>
            <person name="Vandamme P."/>
            <person name="Eisen J.A."/>
            <person name="Garrity G."/>
            <person name="Hugenholtz P."/>
            <person name="Kyrpides N.C."/>
        </authorList>
    </citation>
    <scope>NUCLEOTIDE SEQUENCE [LARGE SCALE GENOMIC DNA]</scope>
    <source>
        <strain evidence="1 2">CGMCC 1.6855</strain>
    </source>
</reference>
<name>A0A562M4N7_9SPHI</name>
<proteinExistence type="predicted"/>